<evidence type="ECO:0000256" key="2">
    <source>
        <dbReference type="ARBA" id="ARBA00038494"/>
    </source>
</evidence>
<dbReference type="RefSeq" id="WP_066104735.1">
    <property type="nucleotide sequence ID" value="NZ_JTJL01000004.1"/>
</dbReference>
<evidence type="ECO:0000313" key="6">
    <source>
        <dbReference type="Proteomes" id="UP000092649"/>
    </source>
</evidence>
<keyword evidence="1 5" id="KW-0808">Transferase</keyword>
<dbReference type="EMBL" id="JTJL01000004">
    <property type="protein sequence ID" value="OBW96105.1"/>
    <property type="molecule type" value="Genomic_DNA"/>
</dbReference>
<dbReference type="OrthoDB" id="9815923at2"/>
<evidence type="ECO:0000256" key="1">
    <source>
        <dbReference type="ARBA" id="ARBA00022679"/>
    </source>
</evidence>
<dbReference type="CDD" id="cd02511">
    <property type="entry name" value="Beta4Glucosyltransferase"/>
    <property type="match status" value="1"/>
</dbReference>
<accession>A0A1A7P2P9</accession>
<keyword evidence="6" id="KW-1185">Reference proteome</keyword>
<dbReference type="GO" id="GO:0016757">
    <property type="term" value="F:glycosyltransferase activity"/>
    <property type="evidence" value="ECO:0007669"/>
    <property type="project" value="UniProtKB-KW"/>
</dbReference>
<organism evidence="5 6">
    <name type="scientific">Gallibacterium salpingitidis</name>
    <dbReference type="NCBI Taxonomy" id="505341"/>
    <lineage>
        <taxon>Bacteria</taxon>
        <taxon>Pseudomonadati</taxon>
        <taxon>Pseudomonadota</taxon>
        <taxon>Gammaproteobacteria</taxon>
        <taxon>Pasteurellales</taxon>
        <taxon>Pasteurellaceae</taxon>
        <taxon>Gallibacterium</taxon>
    </lineage>
</organism>
<dbReference type="Proteomes" id="UP000092649">
    <property type="component" value="Unassembled WGS sequence"/>
</dbReference>
<dbReference type="PANTHER" id="PTHR43630">
    <property type="entry name" value="POLY-BETA-1,6-N-ACETYL-D-GLUCOSAMINE SYNTHASE"/>
    <property type="match status" value="1"/>
</dbReference>
<dbReference type="AlphaFoldDB" id="A0A1A7P2P9"/>
<dbReference type="PANTHER" id="PTHR43630:SF2">
    <property type="entry name" value="GLYCOSYLTRANSFERASE"/>
    <property type="match status" value="1"/>
</dbReference>
<dbReference type="Pfam" id="PF02709">
    <property type="entry name" value="Glyco_transf_7C"/>
    <property type="match status" value="1"/>
</dbReference>
<feature type="domain" description="Glycosyltransferase 2-like" evidence="3">
    <location>
        <begin position="256"/>
        <end position="391"/>
    </location>
</feature>
<dbReference type="Gene3D" id="3.90.550.10">
    <property type="entry name" value="Spore Coat Polysaccharide Biosynthesis Protein SpsA, Chain A"/>
    <property type="match status" value="2"/>
</dbReference>
<proteinExistence type="inferred from homology"/>
<gene>
    <name evidence="5" type="ORF">QS62_01325</name>
</gene>
<dbReference type="InterPro" id="IPR027791">
    <property type="entry name" value="Galactosyl_T_C"/>
</dbReference>
<protein>
    <submittedName>
        <fullName evidence="5">Glycosyl transferase</fullName>
    </submittedName>
</protein>
<dbReference type="PATRIC" id="fig|505341.3.peg.264"/>
<dbReference type="SUPFAM" id="SSF53448">
    <property type="entry name" value="Nucleotide-diphospho-sugar transferases"/>
    <property type="match status" value="2"/>
</dbReference>
<reference evidence="5 6" key="1">
    <citation type="submission" date="2014-11" db="EMBL/GenBank/DDBJ databases">
        <title>Pan-genome of Gallibacterium spp.</title>
        <authorList>
            <person name="Kudirkiene E."/>
            <person name="Bojesen A.M."/>
        </authorList>
    </citation>
    <scope>NUCLEOTIDE SEQUENCE [LARGE SCALE GENOMIC DNA]</scope>
    <source>
        <strain evidence="5 6">F150</strain>
    </source>
</reference>
<dbReference type="CDD" id="cd06420">
    <property type="entry name" value="GT2_Chondriotin_Pol_N"/>
    <property type="match status" value="1"/>
</dbReference>
<feature type="domain" description="Glycosyltransferase 2-like" evidence="3">
    <location>
        <begin position="8"/>
        <end position="97"/>
    </location>
</feature>
<comment type="similarity">
    <text evidence="2">Belongs to the glycosyltransferase 2 family. WaaE/KdtX subfamily.</text>
</comment>
<sequence>MSAKLPISVTMLVKNSAKYLEQVLNSLVQFDEILLLDNGSTDNTLEIAKKFSNVVIKHSPFIGFGPLKNLAAEYAANDWILNIDSDEVLPQELIAELGQLDLSNAKCVYSLSRLNHYRGKPIKTCGWYPNYVPRLYHRQYVRFNQKLVHESLEIPADVVVTQLKQPFLHYSFDGAADLIQKMQQYTTLFAEQQQGRKRVSIFSAITHSLSSFIKHYFLKKGFLDGQDGFVISCANAMGAYYKYVKLVEYNQRITTSLIITTYNRPDALEAVLNSVLQQRQMPTEVLVADDGSTEETAKVIERYQALFPIPLIHCWQPDEGFKLAESRNRALAKATSDYIIVVDGDMVLHPLFIQDHLRYAKRSVFVQGSRVSLPQKKTVEILNTPDHYPVIKWYQPGIETRFEKRFSAAHLYWLNGLLHKEKKDYYKGIRGCNMAFFRDDALAVNGFNNDFVGWGREDSEFVARFYNAGMKRKDIRFAAIAYHLWHKEEARDALPQNDQLLAQAINNKIVYCENGVDRFLAEKA</sequence>
<evidence type="ECO:0000259" key="3">
    <source>
        <dbReference type="Pfam" id="PF00535"/>
    </source>
</evidence>
<feature type="domain" description="Galactosyltransferase C-terminal" evidence="4">
    <location>
        <begin position="421"/>
        <end position="486"/>
    </location>
</feature>
<name>A0A1A7P2P9_9PAST</name>
<comment type="caution">
    <text evidence="5">The sequence shown here is derived from an EMBL/GenBank/DDBJ whole genome shotgun (WGS) entry which is preliminary data.</text>
</comment>
<dbReference type="InterPro" id="IPR029044">
    <property type="entry name" value="Nucleotide-diphossugar_trans"/>
</dbReference>
<dbReference type="InterPro" id="IPR001173">
    <property type="entry name" value="Glyco_trans_2-like"/>
</dbReference>
<dbReference type="Pfam" id="PF00535">
    <property type="entry name" value="Glycos_transf_2"/>
    <property type="match status" value="2"/>
</dbReference>
<evidence type="ECO:0000259" key="4">
    <source>
        <dbReference type="Pfam" id="PF02709"/>
    </source>
</evidence>
<evidence type="ECO:0000313" key="5">
    <source>
        <dbReference type="EMBL" id="OBW96105.1"/>
    </source>
</evidence>